<dbReference type="OrthoDB" id="142067at2157"/>
<keyword evidence="1" id="KW-0472">Membrane</keyword>
<gene>
    <name evidence="3" type="ORF">CUN85_03130</name>
</gene>
<dbReference type="RefSeq" id="WP_135388852.1">
    <property type="nucleotide sequence ID" value="NZ_PGGK01000002.1"/>
</dbReference>
<name>A0A4E0Q8N7_9EURY</name>
<dbReference type="InterPro" id="IPR013373">
    <property type="entry name" value="Flagellin/pilin_N_arc"/>
</dbReference>
<dbReference type="AlphaFoldDB" id="A0A4E0Q8N7"/>
<protein>
    <recommendedName>
        <fullName evidence="2">Archaeal Type IV pilin N-terminal domain-containing protein</fullName>
    </recommendedName>
</protein>
<feature type="domain" description="Archaeal Type IV pilin N-terminal" evidence="2">
    <location>
        <begin position="14"/>
        <end position="100"/>
    </location>
</feature>
<sequence length="212" mass="22470">MGKPLLSRLRADNSGISPVIGAILMLLLTILLAGITVSCVYGNGFSDSLSKAPMAVIEVESIEGGVPTEAKYKENYIVLLHKGGEPLHTGSTKLIITGEGSAFIGLVANGDQARYGEVFIIYDHLGSAGKDNKYALLNQDLSDDKWSAGEKLILNGDDSSSSDSSITVKINGLGNTSNNYGLKQGSIVNIKVFDIKTQKIIAECEHSVVLAR</sequence>
<evidence type="ECO:0000256" key="1">
    <source>
        <dbReference type="SAM" id="Phobius"/>
    </source>
</evidence>
<evidence type="ECO:0000259" key="2">
    <source>
        <dbReference type="Pfam" id="PF07790"/>
    </source>
</evidence>
<accession>A0A4E0Q8N7</accession>
<keyword evidence="1" id="KW-1133">Transmembrane helix</keyword>
<reference evidence="3 4" key="1">
    <citation type="submission" date="2017-11" db="EMBL/GenBank/DDBJ databases">
        <title>Isolation and Characterization of Methanogenic Archaea from Saline Meromictic Lake at Siberia.</title>
        <authorList>
            <person name="Shen Y."/>
            <person name="Huang H.-H."/>
            <person name="Lai M.-C."/>
            <person name="Chen S.-C."/>
        </authorList>
    </citation>
    <scope>NUCLEOTIDE SEQUENCE [LARGE SCALE GENOMIC DNA]</scope>
    <source>
        <strain evidence="3 4">SY-01</strain>
    </source>
</reference>
<dbReference type="InterPro" id="IPR012859">
    <property type="entry name" value="Pilin_N_archaeal"/>
</dbReference>
<proteinExistence type="predicted"/>
<keyword evidence="1" id="KW-0812">Transmembrane</keyword>
<dbReference type="NCBIfam" id="TIGR02537">
    <property type="entry name" value="arch_flag_Nterm"/>
    <property type="match status" value="1"/>
</dbReference>
<dbReference type="Proteomes" id="UP000297295">
    <property type="component" value="Unassembled WGS sequence"/>
</dbReference>
<evidence type="ECO:0000313" key="3">
    <source>
        <dbReference type="EMBL" id="TGC11146.1"/>
    </source>
</evidence>
<feature type="transmembrane region" description="Helical" evidence="1">
    <location>
        <begin position="20"/>
        <end position="41"/>
    </location>
</feature>
<keyword evidence="4" id="KW-1185">Reference proteome</keyword>
<evidence type="ECO:0000313" key="4">
    <source>
        <dbReference type="Proteomes" id="UP000297295"/>
    </source>
</evidence>
<comment type="caution">
    <text evidence="3">The sequence shown here is derived from an EMBL/GenBank/DDBJ whole genome shotgun (WGS) entry which is preliminary data.</text>
</comment>
<dbReference type="Pfam" id="PF07790">
    <property type="entry name" value="Pilin_N"/>
    <property type="match status" value="1"/>
</dbReference>
<organism evidence="3 4">
    <name type="scientific">Methanolobus halotolerans</name>
    <dbReference type="NCBI Taxonomy" id="2052935"/>
    <lineage>
        <taxon>Archaea</taxon>
        <taxon>Methanobacteriati</taxon>
        <taxon>Methanobacteriota</taxon>
        <taxon>Stenosarchaea group</taxon>
        <taxon>Methanomicrobia</taxon>
        <taxon>Methanosarcinales</taxon>
        <taxon>Methanosarcinaceae</taxon>
        <taxon>Methanolobus</taxon>
    </lineage>
</organism>
<dbReference type="EMBL" id="PGGK01000002">
    <property type="protein sequence ID" value="TGC11146.1"/>
    <property type="molecule type" value="Genomic_DNA"/>
</dbReference>